<proteinExistence type="predicted"/>
<dbReference type="SUPFAM" id="SSF82199">
    <property type="entry name" value="SET domain"/>
    <property type="match status" value="1"/>
</dbReference>
<comment type="caution">
    <text evidence="2">The sequence shown here is derived from an EMBL/GenBank/DDBJ whole genome shotgun (WGS) entry which is preliminary data.</text>
</comment>
<evidence type="ECO:0000259" key="1">
    <source>
        <dbReference type="PROSITE" id="PS50280"/>
    </source>
</evidence>
<evidence type="ECO:0000313" key="3">
    <source>
        <dbReference type="Proteomes" id="UP000486351"/>
    </source>
</evidence>
<dbReference type="AlphaFoldDB" id="A0A6G0SE94"/>
<name>A0A6G0SE94_9STRA</name>
<gene>
    <name evidence="2" type="ORF">PF008_g3806</name>
</gene>
<dbReference type="GO" id="GO:0003690">
    <property type="term" value="F:double-stranded DNA binding"/>
    <property type="evidence" value="ECO:0007669"/>
    <property type="project" value="TreeGrafter"/>
</dbReference>
<dbReference type="InterPro" id="IPR051357">
    <property type="entry name" value="H3K9_HMTase_SUVAR3-9"/>
</dbReference>
<dbReference type="Pfam" id="PF00856">
    <property type="entry name" value="SET"/>
    <property type="match status" value="1"/>
</dbReference>
<sequence>MTLGVYKLDLISTPVGLGVVCDSTIPKDAFVVEYVGEVLLGVDTQKRVDRRYQVELKTKAIWDGLTDVFIDADRCGNESRFVNHACRLNCGVFELEWTNTARLGIFAKEDIPPLRELTICYRKANLSLFTCMRARKLHLKAPVVLNS</sequence>
<dbReference type="SMART" id="SM00317">
    <property type="entry name" value="SET"/>
    <property type="match status" value="1"/>
</dbReference>
<organism evidence="2 3">
    <name type="scientific">Phytophthora fragariae</name>
    <dbReference type="NCBI Taxonomy" id="53985"/>
    <lineage>
        <taxon>Eukaryota</taxon>
        <taxon>Sar</taxon>
        <taxon>Stramenopiles</taxon>
        <taxon>Oomycota</taxon>
        <taxon>Peronosporomycetes</taxon>
        <taxon>Peronosporales</taxon>
        <taxon>Peronosporaceae</taxon>
        <taxon>Phytophthora</taxon>
    </lineage>
</organism>
<dbReference type="InterPro" id="IPR001214">
    <property type="entry name" value="SET_dom"/>
</dbReference>
<dbReference type="PROSITE" id="PS50280">
    <property type="entry name" value="SET"/>
    <property type="match status" value="1"/>
</dbReference>
<evidence type="ECO:0000313" key="2">
    <source>
        <dbReference type="EMBL" id="KAE9356027.1"/>
    </source>
</evidence>
<feature type="domain" description="SET" evidence="1">
    <location>
        <begin position="6"/>
        <end position="122"/>
    </location>
</feature>
<dbReference type="Gene3D" id="2.170.270.10">
    <property type="entry name" value="SET domain"/>
    <property type="match status" value="1"/>
</dbReference>
<dbReference type="Proteomes" id="UP000486351">
    <property type="component" value="Unassembled WGS sequence"/>
</dbReference>
<dbReference type="PANTHER" id="PTHR45660">
    <property type="entry name" value="HISTONE-LYSINE N-METHYLTRANSFERASE SETMAR"/>
    <property type="match status" value="1"/>
</dbReference>
<dbReference type="GO" id="GO:0042054">
    <property type="term" value="F:histone methyltransferase activity"/>
    <property type="evidence" value="ECO:0007669"/>
    <property type="project" value="TreeGrafter"/>
</dbReference>
<dbReference type="EMBL" id="QXFY01000121">
    <property type="protein sequence ID" value="KAE9356027.1"/>
    <property type="molecule type" value="Genomic_DNA"/>
</dbReference>
<reference evidence="2 3" key="1">
    <citation type="submission" date="2018-09" db="EMBL/GenBank/DDBJ databases">
        <title>Genomic investigation of the strawberry pathogen Phytophthora fragariae indicates pathogenicity is determined by transcriptional variation in three key races.</title>
        <authorList>
            <person name="Adams T.M."/>
            <person name="Armitage A.D."/>
            <person name="Sobczyk M.K."/>
            <person name="Bates H.J."/>
            <person name="Dunwell J.M."/>
            <person name="Nellist C.F."/>
            <person name="Harrison R.J."/>
        </authorList>
    </citation>
    <scope>NUCLEOTIDE SEQUENCE [LARGE SCALE GENOMIC DNA]</scope>
    <source>
        <strain evidence="2 3">NOV-77</strain>
    </source>
</reference>
<dbReference type="PANTHER" id="PTHR45660:SF46">
    <property type="entry name" value="HISTONE-LYSINE N-METHYLTRANSFERASE, H3 LYSINE-9 SPECIFIC SUVH6"/>
    <property type="match status" value="1"/>
</dbReference>
<accession>A0A6G0SE94</accession>
<dbReference type="InterPro" id="IPR046341">
    <property type="entry name" value="SET_dom_sf"/>
</dbReference>
<protein>
    <recommendedName>
        <fullName evidence="1">SET domain-containing protein</fullName>
    </recommendedName>
</protein>